<name>A0AAE3FZY0_9EURY</name>
<dbReference type="SUPFAM" id="SSF55961">
    <property type="entry name" value="Bet v1-like"/>
    <property type="match status" value="1"/>
</dbReference>
<reference evidence="1" key="1">
    <citation type="journal article" date="2022" name="Syst. Appl. Microbiol.">
        <title>Natronocalculus amylovorans gen. nov., sp. nov., and Natranaeroarchaeum aerophilus sp. nov., dominant culturable amylolytic natronoarchaea from hypersaline soda lakes in southwestern Siberia.</title>
        <authorList>
            <person name="Sorokin D.Y."/>
            <person name="Elcheninov A.G."/>
            <person name="Khizhniak T.V."/>
            <person name="Koenen M."/>
            <person name="Bale N.J."/>
            <person name="Damste J.S.S."/>
            <person name="Kublanov I.V."/>
        </authorList>
    </citation>
    <scope>NUCLEOTIDE SEQUENCE</scope>
    <source>
        <strain evidence="1">AArc-St2</strain>
    </source>
</reference>
<dbReference type="InterPro" id="IPR023393">
    <property type="entry name" value="START-like_dom_sf"/>
</dbReference>
<reference evidence="1" key="2">
    <citation type="submission" date="2022-02" db="EMBL/GenBank/DDBJ databases">
        <authorList>
            <person name="Elcheninov A.G."/>
            <person name="Sorokin D.Y."/>
            <person name="Kublanov I.V."/>
        </authorList>
    </citation>
    <scope>NUCLEOTIDE SEQUENCE</scope>
    <source>
        <strain evidence="1">AArc-St2</strain>
    </source>
</reference>
<dbReference type="Pfam" id="PF10604">
    <property type="entry name" value="Polyketide_cyc2"/>
    <property type="match status" value="1"/>
</dbReference>
<accession>A0AAE3FZY0</accession>
<dbReference type="Proteomes" id="UP001203207">
    <property type="component" value="Unassembled WGS sequence"/>
</dbReference>
<dbReference type="CDD" id="cd07812">
    <property type="entry name" value="SRPBCC"/>
    <property type="match status" value="1"/>
</dbReference>
<organism evidence="1 2">
    <name type="scientific">Natronocalculus amylovorans</name>
    <dbReference type="NCBI Taxonomy" id="2917812"/>
    <lineage>
        <taxon>Archaea</taxon>
        <taxon>Methanobacteriati</taxon>
        <taxon>Methanobacteriota</taxon>
        <taxon>Stenosarchaea group</taxon>
        <taxon>Halobacteria</taxon>
        <taxon>Halobacteriales</taxon>
        <taxon>Haloferacaceae</taxon>
        <taxon>Natronocalculus</taxon>
    </lineage>
</organism>
<dbReference type="InterPro" id="IPR019587">
    <property type="entry name" value="Polyketide_cyclase/dehydratase"/>
</dbReference>
<dbReference type="RefSeq" id="WP_250585356.1">
    <property type="nucleotide sequence ID" value="NZ_JAKRVX010000006.1"/>
</dbReference>
<keyword evidence="2" id="KW-1185">Reference proteome</keyword>
<evidence type="ECO:0000313" key="2">
    <source>
        <dbReference type="Proteomes" id="UP001203207"/>
    </source>
</evidence>
<sequence length="151" mass="16761">MSTLTGRVTIDAPIEQVFLYMDDPRNQAVITPALSSVEPISILENGGKRASYRYAMGPIGLTGEVVATTYIPNQAITFELHGDLSGTIDWEFEQVDDTQTRVTYSATYELPGPFSWPLCSLLTGPGIRRYNRRQLVATLTELKKQIEMSAD</sequence>
<dbReference type="EMBL" id="JAKRVX010000006">
    <property type="protein sequence ID" value="MCL9817970.1"/>
    <property type="molecule type" value="Genomic_DNA"/>
</dbReference>
<gene>
    <name evidence="1" type="ORF">AArcSt2_13595</name>
</gene>
<dbReference type="AlphaFoldDB" id="A0AAE3FZY0"/>
<dbReference type="Gene3D" id="3.30.530.20">
    <property type="match status" value="1"/>
</dbReference>
<evidence type="ECO:0000313" key="1">
    <source>
        <dbReference type="EMBL" id="MCL9817970.1"/>
    </source>
</evidence>
<proteinExistence type="predicted"/>
<comment type="caution">
    <text evidence="1">The sequence shown here is derived from an EMBL/GenBank/DDBJ whole genome shotgun (WGS) entry which is preliminary data.</text>
</comment>
<protein>
    <submittedName>
        <fullName evidence="1">SRPBCC family protein</fullName>
    </submittedName>
</protein>